<protein>
    <recommendedName>
        <fullName evidence="4">Phosphate-binding protein</fullName>
    </recommendedName>
</protein>
<evidence type="ECO:0000313" key="6">
    <source>
        <dbReference type="EMBL" id="TWT62664.1"/>
    </source>
</evidence>
<evidence type="ECO:0000256" key="2">
    <source>
        <dbReference type="ARBA" id="ARBA00022448"/>
    </source>
</evidence>
<evidence type="ECO:0000259" key="5">
    <source>
        <dbReference type="Pfam" id="PF12849"/>
    </source>
</evidence>
<evidence type="ECO:0000256" key="3">
    <source>
        <dbReference type="ARBA" id="ARBA00022729"/>
    </source>
</evidence>
<dbReference type="RefSeq" id="WP_146504494.1">
    <property type="nucleotide sequence ID" value="NZ_SJPG01000001.1"/>
</dbReference>
<dbReference type="NCBIfam" id="TIGR02136">
    <property type="entry name" value="ptsS_2"/>
    <property type="match status" value="1"/>
</dbReference>
<evidence type="ECO:0000313" key="7">
    <source>
        <dbReference type="Proteomes" id="UP000316095"/>
    </source>
</evidence>
<organism evidence="6 7">
    <name type="scientific">Rubinisphaera italica</name>
    <dbReference type="NCBI Taxonomy" id="2527969"/>
    <lineage>
        <taxon>Bacteria</taxon>
        <taxon>Pseudomonadati</taxon>
        <taxon>Planctomycetota</taxon>
        <taxon>Planctomycetia</taxon>
        <taxon>Planctomycetales</taxon>
        <taxon>Planctomycetaceae</taxon>
        <taxon>Rubinisphaera</taxon>
    </lineage>
</organism>
<keyword evidence="7" id="KW-1185">Reference proteome</keyword>
<dbReference type="PANTHER" id="PTHR30570">
    <property type="entry name" value="PERIPLASMIC PHOSPHATE BINDING COMPONENT OF PHOSPHATE ABC TRANSPORTER"/>
    <property type="match status" value="1"/>
</dbReference>
<dbReference type="PANTHER" id="PTHR30570:SF1">
    <property type="entry name" value="PHOSPHATE-BINDING PROTEIN PSTS"/>
    <property type="match status" value="1"/>
</dbReference>
<dbReference type="SUPFAM" id="SSF53850">
    <property type="entry name" value="Periplasmic binding protein-like II"/>
    <property type="match status" value="1"/>
</dbReference>
<dbReference type="GO" id="GO:0006817">
    <property type="term" value="P:phosphate ion transport"/>
    <property type="evidence" value="ECO:0007669"/>
    <property type="project" value="UniProtKB-UniRule"/>
</dbReference>
<comment type="function">
    <text evidence="4">Involved in the system for phosphate transport across the cytoplasmic membrane.</text>
</comment>
<reference evidence="6 7" key="1">
    <citation type="submission" date="2019-02" db="EMBL/GenBank/DDBJ databases">
        <title>Deep-cultivation of Planctomycetes and their phenomic and genomic characterization uncovers novel biology.</title>
        <authorList>
            <person name="Wiegand S."/>
            <person name="Jogler M."/>
            <person name="Boedeker C."/>
            <person name="Pinto D."/>
            <person name="Vollmers J."/>
            <person name="Rivas-Marin E."/>
            <person name="Kohn T."/>
            <person name="Peeters S.H."/>
            <person name="Heuer A."/>
            <person name="Rast P."/>
            <person name="Oberbeckmann S."/>
            <person name="Bunk B."/>
            <person name="Jeske O."/>
            <person name="Meyerdierks A."/>
            <person name="Storesund J.E."/>
            <person name="Kallscheuer N."/>
            <person name="Luecker S."/>
            <person name="Lage O.M."/>
            <person name="Pohl T."/>
            <person name="Merkel B.J."/>
            <person name="Hornburger P."/>
            <person name="Mueller R.-W."/>
            <person name="Bruemmer F."/>
            <person name="Labrenz M."/>
            <person name="Spormann A.M."/>
            <person name="Op Den Camp H."/>
            <person name="Overmann J."/>
            <person name="Amann R."/>
            <person name="Jetten M.S.M."/>
            <person name="Mascher T."/>
            <person name="Medema M.H."/>
            <person name="Devos D.P."/>
            <person name="Kaster A.-K."/>
            <person name="Ovreas L."/>
            <person name="Rohde M."/>
            <person name="Galperin M.Y."/>
            <person name="Jogler C."/>
        </authorList>
    </citation>
    <scope>NUCLEOTIDE SEQUENCE [LARGE SCALE GENOMIC DNA]</scope>
    <source>
        <strain evidence="6 7">Pan54</strain>
    </source>
</reference>
<dbReference type="Gene3D" id="3.40.190.10">
    <property type="entry name" value="Periplasmic binding protein-like II"/>
    <property type="match status" value="2"/>
</dbReference>
<dbReference type="Pfam" id="PF12849">
    <property type="entry name" value="PBP_like_2"/>
    <property type="match status" value="1"/>
</dbReference>
<dbReference type="CDD" id="cd13654">
    <property type="entry name" value="PBP2_phosphate_like_2"/>
    <property type="match status" value="1"/>
</dbReference>
<evidence type="ECO:0000256" key="1">
    <source>
        <dbReference type="ARBA" id="ARBA00008725"/>
    </source>
</evidence>
<dbReference type="Proteomes" id="UP000316095">
    <property type="component" value="Unassembled WGS sequence"/>
</dbReference>
<sequence length="321" mass="34714">MSFKTPKFLFALSLATCSFVVGCTYEEKQGSTAASIVEVAGSSTVFPLSSRVAEKADSAIGVKATVASTGTGTGMERLAKKECDITGASRPMKDSEKEACEENGVEPIELKVGMDGLSVVVNPQNDWCSALTVAQLKKLWEHGSQVTKWKQLDESWPDEPIKLFGPDDKSGTFDYFNEEIIGEVPEGQSPCREDYTPAVQDNVLVEGVKGDKYALGYFGYAYYMMNKDSLKIVGISNTDDPADAVIPTEETVENGTYAPLSRPLFIYVNTESLKTKPDVAKLTKYFLGEGQSAVTEVGYVKLPEATLEQGKAKIDAALGSE</sequence>
<dbReference type="OrthoDB" id="9790048at2"/>
<dbReference type="InterPro" id="IPR024370">
    <property type="entry name" value="PBP_domain"/>
</dbReference>
<dbReference type="GO" id="GO:0042301">
    <property type="term" value="F:phosphate ion binding"/>
    <property type="evidence" value="ECO:0007669"/>
    <property type="project" value="UniProtKB-UniRule"/>
</dbReference>
<dbReference type="EMBL" id="SJPG01000001">
    <property type="protein sequence ID" value="TWT62664.1"/>
    <property type="molecule type" value="Genomic_DNA"/>
</dbReference>
<dbReference type="AlphaFoldDB" id="A0A5C5XIR3"/>
<keyword evidence="4" id="KW-0592">Phosphate transport</keyword>
<dbReference type="InterPro" id="IPR050811">
    <property type="entry name" value="Phosphate_ABC_transporter"/>
</dbReference>
<name>A0A5C5XIR3_9PLAN</name>
<comment type="caution">
    <text evidence="6">The sequence shown here is derived from an EMBL/GenBank/DDBJ whole genome shotgun (WGS) entry which is preliminary data.</text>
</comment>
<dbReference type="PROSITE" id="PS51257">
    <property type="entry name" value="PROKAR_LIPOPROTEIN"/>
    <property type="match status" value="1"/>
</dbReference>
<keyword evidence="3" id="KW-0732">Signal</keyword>
<accession>A0A5C5XIR3</accession>
<evidence type="ECO:0000256" key="4">
    <source>
        <dbReference type="RuleBase" id="RU367119"/>
    </source>
</evidence>
<keyword evidence="2 4" id="KW-0813">Transport</keyword>
<feature type="domain" description="PBP" evidence="5">
    <location>
        <begin position="29"/>
        <end position="286"/>
    </location>
</feature>
<proteinExistence type="inferred from homology"/>
<dbReference type="InterPro" id="IPR011862">
    <property type="entry name" value="Phos-bd"/>
</dbReference>
<gene>
    <name evidence="6" type="primary">pstS</name>
    <name evidence="6" type="ORF">Pan54_34080</name>
</gene>
<comment type="similarity">
    <text evidence="1 4">Belongs to the PstS family.</text>
</comment>